<keyword evidence="1" id="KW-1133">Transmembrane helix</keyword>
<accession>A0A1D7QXG7</accession>
<reference evidence="2 3" key="1">
    <citation type="submission" date="2015-08" db="EMBL/GenBank/DDBJ databases">
        <title>The complete genome sequence of Bacillus beveridgei MLTeJB.</title>
        <authorList>
            <person name="Hanson T.E."/>
            <person name="Mesa C."/>
            <person name="Basesman S.M."/>
            <person name="Oremland R.S."/>
        </authorList>
    </citation>
    <scope>NUCLEOTIDE SEQUENCE [LARGE SCALE GENOMIC DNA]</scope>
    <source>
        <strain evidence="2 3">MLTeJB</strain>
    </source>
</reference>
<gene>
    <name evidence="2" type="ORF">BBEV_2358</name>
</gene>
<name>A0A1D7QXG7_9BACI</name>
<protein>
    <recommendedName>
        <fullName evidence="4">Small multi-drug export protein</fullName>
    </recommendedName>
</protein>
<proteinExistence type="predicted"/>
<sequence length="157" mass="17651">MIDVLWQYIMIFLMAATPWFEILLVIPIGVGMGLEPFLVALVSFAGNFLPILLIVWLLNWFQTTAYYARYKKRREEKMTTKDTPSRGQRVFQKYGLPGLAILGPLVTGIHLATVMALSLKVGKLSTTVWMGASLFIWTVGLTFASVYALETVVRLFG</sequence>
<dbReference type="Pfam" id="PF06695">
    <property type="entry name" value="Sm_multidrug_ex"/>
    <property type="match status" value="1"/>
</dbReference>
<dbReference type="AlphaFoldDB" id="A0A1D7QXG7"/>
<dbReference type="KEGG" id="bbev:BBEV_2358"/>
<evidence type="ECO:0000313" key="3">
    <source>
        <dbReference type="Proteomes" id="UP000094463"/>
    </source>
</evidence>
<feature type="transmembrane region" description="Helical" evidence="1">
    <location>
        <begin position="129"/>
        <end position="149"/>
    </location>
</feature>
<dbReference type="STRING" id="632773.BBEV_2358"/>
<dbReference type="PATRIC" id="fig|632773.3.peg.2463"/>
<dbReference type="OrthoDB" id="6400183at2"/>
<feature type="transmembrane region" description="Helical" evidence="1">
    <location>
        <begin position="94"/>
        <end position="117"/>
    </location>
</feature>
<keyword evidence="1" id="KW-0812">Transmembrane</keyword>
<evidence type="ECO:0000256" key="1">
    <source>
        <dbReference type="SAM" id="Phobius"/>
    </source>
</evidence>
<evidence type="ECO:0008006" key="4">
    <source>
        <dbReference type="Google" id="ProtNLM"/>
    </source>
</evidence>
<keyword evidence="3" id="KW-1185">Reference proteome</keyword>
<dbReference type="Proteomes" id="UP000094463">
    <property type="component" value="Chromosome"/>
</dbReference>
<organism evidence="2 3">
    <name type="scientific">Salisediminibacterium beveridgei</name>
    <dbReference type="NCBI Taxonomy" id="632773"/>
    <lineage>
        <taxon>Bacteria</taxon>
        <taxon>Bacillati</taxon>
        <taxon>Bacillota</taxon>
        <taxon>Bacilli</taxon>
        <taxon>Bacillales</taxon>
        <taxon>Bacillaceae</taxon>
        <taxon>Salisediminibacterium</taxon>
    </lineage>
</organism>
<evidence type="ECO:0000313" key="2">
    <source>
        <dbReference type="EMBL" id="AOM83699.1"/>
    </source>
</evidence>
<feature type="transmembrane region" description="Helical" evidence="1">
    <location>
        <begin position="37"/>
        <end position="58"/>
    </location>
</feature>
<keyword evidence="1" id="KW-0472">Membrane</keyword>
<dbReference type="EMBL" id="CP012502">
    <property type="protein sequence ID" value="AOM83699.1"/>
    <property type="molecule type" value="Genomic_DNA"/>
</dbReference>
<dbReference type="RefSeq" id="WP_069365653.1">
    <property type="nucleotide sequence ID" value="NZ_CP012502.1"/>
</dbReference>
<feature type="transmembrane region" description="Helical" evidence="1">
    <location>
        <begin position="6"/>
        <end position="30"/>
    </location>
</feature>
<dbReference type="InterPro" id="IPR009577">
    <property type="entry name" value="Sm_multidrug_ex"/>
</dbReference>